<dbReference type="Pfam" id="PF00356">
    <property type="entry name" value="LacI"/>
    <property type="match status" value="1"/>
</dbReference>
<dbReference type="InterPro" id="IPR000843">
    <property type="entry name" value="HTH_LacI"/>
</dbReference>
<keyword evidence="7" id="KW-1185">Reference proteome</keyword>
<dbReference type="Pfam" id="PF13377">
    <property type="entry name" value="Peripla_BP_3"/>
    <property type="match status" value="1"/>
</dbReference>
<evidence type="ECO:0000256" key="3">
    <source>
        <dbReference type="ARBA" id="ARBA00023125"/>
    </source>
</evidence>
<dbReference type="SUPFAM" id="SSF53822">
    <property type="entry name" value="Periplasmic binding protein-like I"/>
    <property type="match status" value="1"/>
</dbReference>
<name>A0A7C9M990_9RHOB</name>
<keyword evidence="1" id="KW-0678">Repressor</keyword>
<evidence type="ECO:0000313" key="6">
    <source>
        <dbReference type="EMBL" id="MXQ07113.1"/>
    </source>
</evidence>
<gene>
    <name evidence="6" type="ORF">GQ651_04575</name>
</gene>
<dbReference type="CDD" id="cd06288">
    <property type="entry name" value="PBP1_sucrose_transcription_regulator"/>
    <property type="match status" value="1"/>
</dbReference>
<evidence type="ECO:0000259" key="5">
    <source>
        <dbReference type="PROSITE" id="PS50932"/>
    </source>
</evidence>
<dbReference type="PANTHER" id="PTHR30146">
    <property type="entry name" value="LACI-RELATED TRANSCRIPTIONAL REPRESSOR"/>
    <property type="match status" value="1"/>
</dbReference>
<keyword evidence="4" id="KW-0804">Transcription</keyword>
<dbReference type="Proteomes" id="UP000480350">
    <property type="component" value="Unassembled WGS sequence"/>
</dbReference>
<reference evidence="6 7" key="1">
    <citation type="submission" date="2019-12" db="EMBL/GenBank/DDBJ databases">
        <authorList>
            <person name="Lee S.D."/>
        </authorList>
    </citation>
    <scope>NUCLEOTIDE SEQUENCE [LARGE SCALE GENOMIC DNA]</scope>
    <source>
        <strain evidence="6 7">GH1-50</strain>
    </source>
</reference>
<evidence type="ECO:0000256" key="1">
    <source>
        <dbReference type="ARBA" id="ARBA00022491"/>
    </source>
</evidence>
<dbReference type="PROSITE" id="PS00356">
    <property type="entry name" value="HTH_LACI_1"/>
    <property type="match status" value="1"/>
</dbReference>
<dbReference type="Gene3D" id="1.10.260.40">
    <property type="entry name" value="lambda repressor-like DNA-binding domains"/>
    <property type="match status" value="1"/>
</dbReference>
<evidence type="ECO:0000313" key="7">
    <source>
        <dbReference type="Proteomes" id="UP000480350"/>
    </source>
</evidence>
<dbReference type="PANTHER" id="PTHR30146:SF148">
    <property type="entry name" value="HTH-TYPE TRANSCRIPTIONAL REPRESSOR PURR-RELATED"/>
    <property type="match status" value="1"/>
</dbReference>
<evidence type="ECO:0000256" key="2">
    <source>
        <dbReference type="ARBA" id="ARBA00023015"/>
    </source>
</evidence>
<dbReference type="PROSITE" id="PS50932">
    <property type="entry name" value="HTH_LACI_2"/>
    <property type="match status" value="1"/>
</dbReference>
<dbReference type="GO" id="GO:0003700">
    <property type="term" value="F:DNA-binding transcription factor activity"/>
    <property type="evidence" value="ECO:0007669"/>
    <property type="project" value="TreeGrafter"/>
</dbReference>
<proteinExistence type="predicted"/>
<keyword evidence="2" id="KW-0805">Transcription regulation</keyword>
<organism evidence="6 7">
    <name type="scientific">Kangsaoukella pontilimi</name>
    <dbReference type="NCBI Taxonomy" id="2691042"/>
    <lineage>
        <taxon>Bacteria</taxon>
        <taxon>Pseudomonadati</taxon>
        <taxon>Pseudomonadota</taxon>
        <taxon>Alphaproteobacteria</taxon>
        <taxon>Rhodobacterales</taxon>
        <taxon>Paracoccaceae</taxon>
        <taxon>Kangsaoukella</taxon>
    </lineage>
</organism>
<dbReference type="GO" id="GO:0000976">
    <property type="term" value="F:transcription cis-regulatory region binding"/>
    <property type="evidence" value="ECO:0007669"/>
    <property type="project" value="TreeGrafter"/>
</dbReference>
<comment type="caution">
    <text evidence="6">The sequence shown here is derived from an EMBL/GenBank/DDBJ whole genome shotgun (WGS) entry which is preliminary data.</text>
</comment>
<evidence type="ECO:0000256" key="4">
    <source>
        <dbReference type="ARBA" id="ARBA00023163"/>
    </source>
</evidence>
<sequence length="343" mass="36978">MADSGKSRVTMKDVAVKAGVSQSTVSFVLNGLEDMRISRETRKRVMEAVEELGYRPRGAGRPPKAAGAGVIGLMFDEIATSPFAAISIEGAQEAAWKTNLIVEVVMTGGDTEYEAEVLKKWSGDNAIGVIYGSILTRGLTAPEALARHRAVLLNCNDAAERYPSVVPAERRGGEVATAALIAEGHKRIAFISGEPWMEASDQRMEGYERALRAARIPVDPSLIVEGNFLPSGGRAATLKLLQDGRKPDAIFCANDLTAVGCYEALKELGEVPGETVAVMGYDDQEIAQHLSPALSTVLLPHREMGQWCVEQLLSEEVSPIQERMECPLVLRASHQAARAHSKV</sequence>
<keyword evidence="3" id="KW-0238">DNA-binding</keyword>
<dbReference type="SUPFAM" id="SSF47413">
    <property type="entry name" value="lambda repressor-like DNA-binding domains"/>
    <property type="match status" value="1"/>
</dbReference>
<dbReference type="EMBL" id="WUPT01000001">
    <property type="protein sequence ID" value="MXQ07113.1"/>
    <property type="molecule type" value="Genomic_DNA"/>
</dbReference>
<dbReference type="AlphaFoldDB" id="A0A7C9M990"/>
<dbReference type="SMART" id="SM00354">
    <property type="entry name" value="HTH_LACI"/>
    <property type="match status" value="1"/>
</dbReference>
<accession>A0A7C9M990</accession>
<protein>
    <submittedName>
        <fullName evidence="6">Substrate-binding domain-containing protein</fullName>
    </submittedName>
</protein>
<dbReference type="InterPro" id="IPR010982">
    <property type="entry name" value="Lambda_DNA-bd_dom_sf"/>
</dbReference>
<dbReference type="InterPro" id="IPR046335">
    <property type="entry name" value="LacI/GalR-like_sensor"/>
</dbReference>
<dbReference type="RefSeq" id="WP_160763010.1">
    <property type="nucleotide sequence ID" value="NZ_WUPT01000001.1"/>
</dbReference>
<dbReference type="CDD" id="cd01392">
    <property type="entry name" value="HTH_LacI"/>
    <property type="match status" value="1"/>
</dbReference>
<reference evidence="6 7" key="2">
    <citation type="submission" date="2020-03" db="EMBL/GenBank/DDBJ databases">
        <title>Kangsaoukella pontilimi gen. nov., sp. nov., a new member of the family Rhodobacteraceae isolated from a tidal mudflat.</title>
        <authorList>
            <person name="Kim I.S."/>
        </authorList>
    </citation>
    <scope>NUCLEOTIDE SEQUENCE [LARGE SCALE GENOMIC DNA]</scope>
    <source>
        <strain evidence="6 7">GH1-50</strain>
    </source>
</reference>
<dbReference type="Gene3D" id="3.40.50.2300">
    <property type="match status" value="2"/>
</dbReference>
<feature type="domain" description="HTH lacI-type" evidence="5">
    <location>
        <begin position="9"/>
        <end position="65"/>
    </location>
</feature>
<dbReference type="InterPro" id="IPR028082">
    <property type="entry name" value="Peripla_BP_I"/>
</dbReference>